<dbReference type="Proteomes" id="UP000823388">
    <property type="component" value="Chromosome 3N"/>
</dbReference>
<organism evidence="2 3">
    <name type="scientific">Panicum virgatum</name>
    <name type="common">Blackwell switchgrass</name>
    <dbReference type="NCBI Taxonomy" id="38727"/>
    <lineage>
        <taxon>Eukaryota</taxon>
        <taxon>Viridiplantae</taxon>
        <taxon>Streptophyta</taxon>
        <taxon>Embryophyta</taxon>
        <taxon>Tracheophyta</taxon>
        <taxon>Spermatophyta</taxon>
        <taxon>Magnoliopsida</taxon>
        <taxon>Liliopsida</taxon>
        <taxon>Poales</taxon>
        <taxon>Poaceae</taxon>
        <taxon>PACMAD clade</taxon>
        <taxon>Panicoideae</taxon>
        <taxon>Panicodae</taxon>
        <taxon>Paniceae</taxon>
        <taxon>Panicinae</taxon>
        <taxon>Panicum</taxon>
        <taxon>Panicum sect. Hiantes</taxon>
    </lineage>
</organism>
<accession>A0A8T0UDR3</accession>
<name>A0A8T0UDR3_PANVG</name>
<dbReference type="EMBL" id="CM029042">
    <property type="protein sequence ID" value="KAG2618894.1"/>
    <property type="molecule type" value="Genomic_DNA"/>
</dbReference>
<gene>
    <name evidence="2" type="ORF">PVAP13_3NG141372</name>
</gene>
<evidence type="ECO:0000313" key="3">
    <source>
        <dbReference type="Proteomes" id="UP000823388"/>
    </source>
</evidence>
<sequence>MEDGWEDELLFPFPLQDKPHPILSCHFSSSSSLLLLKLKHPSPTTYYYSSPKPTNWETTWISSLLVHLHRFPSTPKNQYITGSKMNRPSTDANTSMAFQTLPPKD</sequence>
<reference evidence="2" key="1">
    <citation type="submission" date="2020-05" db="EMBL/GenBank/DDBJ databases">
        <title>WGS assembly of Panicum virgatum.</title>
        <authorList>
            <person name="Lovell J.T."/>
            <person name="Jenkins J."/>
            <person name="Shu S."/>
            <person name="Juenger T.E."/>
            <person name="Schmutz J."/>
        </authorList>
    </citation>
    <scope>NUCLEOTIDE SEQUENCE</scope>
    <source>
        <strain evidence="2">AP13</strain>
    </source>
</reference>
<proteinExistence type="predicted"/>
<protein>
    <submittedName>
        <fullName evidence="2">Uncharacterized protein</fullName>
    </submittedName>
</protein>
<dbReference type="AlphaFoldDB" id="A0A8T0UDR3"/>
<feature type="region of interest" description="Disordered" evidence="1">
    <location>
        <begin position="79"/>
        <end position="105"/>
    </location>
</feature>
<evidence type="ECO:0000313" key="2">
    <source>
        <dbReference type="EMBL" id="KAG2618894.1"/>
    </source>
</evidence>
<feature type="compositionally biased region" description="Polar residues" evidence="1">
    <location>
        <begin position="79"/>
        <end position="98"/>
    </location>
</feature>
<evidence type="ECO:0000256" key="1">
    <source>
        <dbReference type="SAM" id="MobiDB-lite"/>
    </source>
</evidence>
<comment type="caution">
    <text evidence="2">The sequence shown here is derived from an EMBL/GenBank/DDBJ whole genome shotgun (WGS) entry which is preliminary data.</text>
</comment>
<keyword evidence="3" id="KW-1185">Reference proteome</keyword>